<feature type="transmembrane region" description="Helical" evidence="1">
    <location>
        <begin position="319"/>
        <end position="336"/>
    </location>
</feature>
<feature type="transmembrane region" description="Helical" evidence="1">
    <location>
        <begin position="50"/>
        <end position="68"/>
    </location>
</feature>
<evidence type="ECO:0000256" key="1">
    <source>
        <dbReference type="SAM" id="Phobius"/>
    </source>
</evidence>
<organism evidence="2">
    <name type="scientific">Leptotrichia alba</name>
    <dbReference type="NCBI Taxonomy" id="3239304"/>
    <lineage>
        <taxon>Bacteria</taxon>
        <taxon>Fusobacteriati</taxon>
        <taxon>Fusobacteriota</taxon>
        <taxon>Fusobacteriia</taxon>
        <taxon>Fusobacteriales</taxon>
        <taxon>Leptotrichiaceae</taxon>
        <taxon>Leptotrichia</taxon>
    </lineage>
</organism>
<dbReference type="AlphaFoldDB" id="A0AB39V5X3"/>
<feature type="transmembrane region" description="Helical" evidence="1">
    <location>
        <begin position="110"/>
        <end position="130"/>
    </location>
</feature>
<accession>A0AB39V5X3</accession>
<keyword evidence="1" id="KW-0812">Transmembrane</keyword>
<dbReference type="EMBL" id="CP165647">
    <property type="protein sequence ID" value="XDU62718.1"/>
    <property type="molecule type" value="Genomic_DNA"/>
</dbReference>
<feature type="transmembrane region" description="Helical" evidence="1">
    <location>
        <begin position="177"/>
        <end position="201"/>
    </location>
</feature>
<protein>
    <submittedName>
        <fullName evidence="2">DUF4153 domain-containing protein</fullName>
    </submittedName>
</protein>
<dbReference type="InterPro" id="IPR025291">
    <property type="entry name" value="DUF4153"/>
</dbReference>
<name>A0AB39V5X3_9FUSO</name>
<dbReference type="RefSeq" id="WP_369716550.1">
    <property type="nucleotide sequence ID" value="NZ_CP165647.1"/>
</dbReference>
<proteinExistence type="predicted"/>
<keyword evidence="1" id="KW-0472">Membrane</keyword>
<dbReference type="Pfam" id="PF13687">
    <property type="entry name" value="DUF4153"/>
    <property type="match status" value="1"/>
</dbReference>
<gene>
    <name evidence="2" type="ORF">AB8B28_02320</name>
</gene>
<feature type="transmembrane region" description="Helical" evidence="1">
    <location>
        <begin position="21"/>
        <end position="38"/>
    </location>
</feature>
<feature type="transmembrane region" description="Helical" evidence="1">
    <location>
        <begin position="254"/>
        <end position="277"/>
    </location>
</feature>
<feature type="transmembrane region" description="Helical" evidence="1">
    <location>
        <begin position="221"/>
        <end position="242"/>
    </location>
</feature>
<dbReference type="KEGG" id="lala:AB8B28_02320"/>
<keyword evidence="1" id="KW-1133">Transmembrane helix</keyword>
<reference evidence="2" key="1">
    <citation type="submission" date="2024-07" db="EMBL/GenBank/DDBJ databases">
        <authorList>
            <person name="Li X.-J."/>
            <person name="Wang X."/>
        </authorList>
    </citation>
    <scope>NUCLEOTIDE SEQUENCE</scope>
    <source>
        <strain evidence="2">HSP-536</strain>
    </source>
</reference>
<feature type="transmembrane region" description="Helical" evidence="1">
    <location>
        <begin position="142"/>
        <end position="171"/>
    </location>
</feature>
<evidence type="ECO:0000313" key="2">
    <source>
        <dbReference type="EMBL" id="XDU62718.1"/>
    </source>
</evidence>
<sequence>MKIKENLKKLLLHFKSGFERFPITIILAFIHFITGVYIAEVRSFESDNFIEINLLIFGSIFITAMAEIIWEKYLYGKNRWLVRGIYSVITFVLSIIFYVEYLRTNDYYNIYYFALIPISIILFVLIPILNRENKEKYLQSEFSDFVITGIFALILSAGIGIVLTTVNYLFFKSRSFFIFRLTMYSSWFIAEVLGASLFLSLLKKPDDDLENYEFPSIFNSLIKFVIIPLIAIYTGVLYIYMAKTVISMQLPKGLISHLVLWYTAFSVIIMILITPFTQKDKFLGNFKKYFPYFSIPLIFASLFALFQRIYQYGITEKRYYVLILIFWLLFCMILFIRKMNITGIFISLIACVVIAVYTPFSAKSVSNFSQKERLKRMLVKYGALKDGKISKITQKLADREGNQIHTTIAYISNNSTIQKLNFKNEKGEVYSTLEDLEKGLDVKESWKDYYVYESEDEEIPEKQKVITYEIRNIENSEVISDTAGYDNFISYRKIDNAEPIDQENESEKYKITTRNKLITIKSKDGMELAKINYEDAIKQIVSKLKTLKLQDKKNEGYEVSQKDLEYIGTEGKINYKISLRRIDEQIVDGKTKDLYYEEFDFMFSEKK</sequence>
<feature type="transmembrane region" description="Helical" evidence="1">
    <location>
        <begin position="289"/>
        <end position="307"/>
    </location>
</feature>
<feature type="transmembrane region" description="Helical" evidence="1">
    <location>
        <begin position="343"/>
        <end position="360"/>
    </location>
</feature>
<feature type="transmembrane region" description="Helical" evidence="1">
    <location>
        <begin position="80"/>
        <end position="98"/>
    </location>
</feature>